<protein>
    <recommendedName>
        <fullName evidence="4">YCII-related domain-containing protein</fullName>
    </recommendedName>
</protein>
<proteinExistence type="predicted"/>
<accession>A0A2P8DDK6</accession>
<dbReference type="EMBL" id="PYGD01000001">
    <property type="protein sequence ID" value="PSK95321.1"/>
    <property type="molecule type" value="Genomic_DNA"/>
</dbReference>
<dbReference type="OrthoDB" id="676483at2"/>
<keyword evidence="1" id="KW-0732">Signal</keyword>
<evidence type="ECO:0000313" key="3">
    <source>
        <dbReference type="Proteomes" id="UP000240572"/>
    </source>
</evidence>
<reference evidence="2 3" key="1">
    <citation type="submission" date="2018-03" db="EMBL/GenBank/DDBJ databases">
        <title>Genomic Encyclopedia of Type Strains, Phase III (KMG-III): the genomes of soil and plant-associated and newly described type strains.</title>
        <authorList>
            <person name="Whitman W."/>
        </authorList>
    </citation>
    <scope>NUCLEOTIDE SEQUENCE [LARGE SCALE GENOMIC DNA]</scope>
    <source>
        <strain evidence="2 3">CGMCC 1.12700</strain>
    </source>
</reference>
<organism evidence="2 3">
    <name type="scientific">Taibaiella chishuiensis</name>
    <dbReference type="NCBI Taxonomy" id="1434707"/>
    <lineage>
        <taxon>Bacteria</taxon>
        <taxon>Pseudomonadati</taxon>
        <taxon>Bacteroidota</taxon>
        <taxon>Chitinophagia</taxon>
        <taxon>Chitinophagales</taxon>
        <taxon>Chitinophagaceae</taxon>
        <taxon>Taibaiella</taxon>
    </lineage>
</organism>
<keyword evidence="3" id="KW-1185">Reference proteome</keyword>
<dbReference type="SUPFAM" id="SSF54909">
    <property type="entry name" value="Dimeric alpha+beta barrel"/>
    <property type="match status" value="1"/>
</dbReference>
<dbReference type="RefSeq" id="WP_106521982.1">
    <property type="nucleotide sequence ID" value="NZ_PYGD01000001.1"/>
</dbReference>
<comment type="caution">
    <text evidence="2">The sequence shown here is derived from an EMBL/GenBank/DDBJ whole genome shotgun (WGS) entry which is preliminary data.</text>
</comment>
<evidence type="ECO:0000256" key="1">
    <source>
        <dbReference type="SAM" id="SignalP"/>
    </source>
</evidence>
<dbReference type="AlphaFoldDB" id="A0A2P8DDK6"/>
<name>A0A2P8DDK6_9BACT</name>
<evidence type="ECO:0008006" key="4">
    <source>
        <dbReference type="Google" id="ProtNLM"/>
    </source>
</evidence>
<evidence type="ECO:0000313" key="2">
    <source>
        <dbReference type="EMBL" id="PSK95321.1"/>
    </source>
</evidence>
<dbReference type="InterPro" id="IPR011008">
    <property type="entry name" value="Dimeric_a/b-barrel"/>
</dbReference>
<sequence>MKHKLSFTLLCLSLSGTGAMAQNGHNPVVLKNQQTIAMKTFSLLVRVPVSYTTAQAKAVGPEWDQVLAQWKAAGIYVTSFAFPGTSYVVAGPEKEVRRETVICDSLKVVSNIVLQATDMEQALLQAGACPVLAYGGTVEVREIPQPRFNTTD</sequence>
<gene>
    <name evidence="2" type="ORF">B0I18_1011489</name>
</gene>
<feature type="chain" id="PRO_5015173875" description="YCII-related domain-containing protein" evidence="1">
    <location>
        <begin position="22"/>
        <end position="152"/>
    </location>
</feature>
<dbReference type="Proteomes" id="UP000240572">
    <property type="component" value="Unassembled WGS sequence"/>
</dbReference>
<feature type="signal peptide" evidence="1">
    <location>
        <begin position="1"/>
        <end position="21"/>
    </location>
</feature>